<reference evidence="2" key="1">
    <citation type="journal article" date="2009" name="Plant Mol. Biol.">
        <title>Insights into corn genes derived from large-scale cDNA sequencing.</title>
        <authorList>
            <person name="Alexandrov N.N."/>
            <person name="Brover V.V."/>
            <person name="Freidin S."/>
            <person name="Troukhan M.E."/>
            <person name="Tatarinova T.V."/>
            <person name="Zhang H."/>
            <person name="Swaller T.J."/>
            <person name="Lu Y.P."/>
            <person name="Bouck J."/>
            <person name="Flavell R.B."/>
            <person name="Feldmann K.A."/>
        </authorList>
    </citation>
    <scope>NUCLEOTIDE SEQUENCE</scope>
</reference>
<name>B6SLK7_MAIZE</name>
<proteinExistence type="evidence at transcript level"/>
<evidence type="ECO:0000313" key="2">
    <source>
        <dbReference type="EMBL" id="ACG25740.1"/>
    </source>
</evidence>
<feature type="region of interest" description="Disordered" evidence="1">
    <location>
        <begin position="21"/>
        <end position="64"/>
    </location>
</feature>
<organism evidence="2">
    <name type="scientific">Zea mays</name>
    <name type="common">Maize</name>
    <dbReference type="NCBI Taxonomy" id="4577"/>
    <lineage>
        <taxon>Eukaryota</taxon>
        <taxon>Viridiplantae</taxon>
        <taxon>Streptophyta</taxon>
        <taxon>Embryophyta</taxon>
        <taxon>Tracheophyta</taxon>
        <taxon>Spermatophyta</taxon>
        <taxon>Magnoliopsida</taxon>
        <taxon>Liliopsida</taxon>
        <taxon>Poales</taxon>
        <taxon>Poaceae</taxon>
        <taxon>PACMAD clade</taxon>
        <taxon>Panicoideae</taxon>
        <taxon>Andropogonodae</taxon>
        <taxon>Andropogoneae</taxon>
        <taxon>Tripsacinae</taxon>
        <taxon>Zea</taxon>
    </lineage>
</organism>
<dbReference type="ExpressionAtlas" id="B6SLK7">
    <property type="expression patterns" value="baseline"/>
</dbReference>
<sequence length="137" mass="15106">MISLDLQTIYSLHRGQYLADSGNNGVRGGAPKGIDHLPEDDRHDHHRHAVAQRPNHAGQHQQNVRSVGTLKHAVERNLSHCHHLLATLLHFPTLHCIASGSFYDAFFCHVVLGCLAPAGFSLLHMAPVALLYGEFLL</sequence>
<evidence type="ECO:0000256" key="1">
    <source>
        <dbReference type="SAM" id="MobiDB-lite"/>
    </source>
</evidence>
<protein>
    <submittedName>
        <fullName evidence="2">Uncharacterized protein</fullName>
    </submittedName>
</protein>
<dbReference type="EMBL" id="EU953622">
    <property type="protein sequence ID" value="ACG25740.1"/>
    <property type="molecule type" value="mRNA"/>
</dbReference>
<dbReference type="AlphaFoldDB" id="B6SLK7"/>
<feature type="compositionally biased region" description="Basic and acidic residues" evidence="1">
    <location>
        <begin position="33"/>
        <end position="43"/>
    </location>
</feature>
<accession>B6SLK7</accession>